<dbReference type="EMBL" id="CP006917">
    <property type="protein sequence ID" value="AHC39749.1"/>
    <property type="molecule type" value="Genomic_DNA"/>
</dbReference>
<evidence type="ECO:0000313" key="2">
    <source>
        <dbReference type="Proteomes" id="UP000018689"/>
    </source>
</evidence>
<sequence>MLVIEKDNLNNPQYTSNTYANVYNITNNNHDILHRTLFITILSFTTFSNHHVLTKHVVIEKDNLNNPQYTSNTYANVYNITNNNHDILHRTLFITILSFTTFSNHHVLTKHVSNREGQFK</sequence>
<reference evidence="1 2" key="1">
    <citation type="journal article" date="2014" name="Genome Announc.">
        <title>Complete Genome Sequence of Ehrlichia muris Strain AS145T, a Model Monocytotropic Ehrlichia Strain.</title>
        <authorList>
            <person name="Thirumalapura N.R."/>
            <person name="Qin X."/>
            <person name="Kuriakose J.A."/>
            <person name="Walker D.H."/>
        </authorList>
    </citation>
    <scope>NUCLEOTIDE SEQUENCE [LARGE SCALE GENOMIC DNA]</scope>
    <source>
        <strain evidence="2">AS154</strain>
    </source>
</reference>
<protein>
    <submittedName>
        <fullName evidence="1">Uncharacterized protein</fullName>
    </submittedName>
</protein>
<gene>
    <name evidence="1" type="ORF">EMUR_03855</name>
</gene>
<keyword evidence="2" id="KW-1185">Reference proteome</keyword>
<dbReference type="KEGG" id="emr:EMUR_03855"/>
<dbReference type="Proteomes" id="UP000018689">
    <property type="component" value="Chromosome"/>
</dbReference>
<name>V9RAD6_9RICK</name>
<evidence type="ECO:0000313" key="1">
    <source>
        <dbReference type="EMBL" id="AHC39749.1"/>
    </source>
</evidence>
<dbReference type="AlphaFoldDB" id="V9RAD6"/>
<dbReference type="HOGENOM" id="CLU_2045983_0_0_5"/>
<organism evidence="1 2">
    <name type="scientific">Ehrlichia muris AS145</name>
    <dbReference type="NCBI Taxonomy" id="1423892"/>
    <lineage>
        <taxon>Bacteria</taxon>
        <taxon>Pseudomonadati</taxon>
        <taxon>Pseudomonadota</taxon>
        <taxon>Alphaproteobacteria</taxon>
        <taxon>Rickettsiales</taxon>
        <taxon>Anaplasmataceae</taxon>
        <taxon>Ehrlichia</taxon>
    </lineage>
</organism>
<proteinExistence type="predicted"/>
<accession>V9RAD6</accession>